<evidence type="ECO:0000313" key="2">
    <source>
        <dbReference type="EMBL" id="AKT72681.1"/>
    </source>
</evidence>
<feature type="region of interest" description="Disordered" evidence="1">
    <location>
        <begin position="57"/>
        <end position="92"/>
    </location>
</feature>
<feature type="region of interest" description="Disordered" evidence="1">
    <location>
        <begin position="326"/>
        <end position="363"/>
    </location>
</feature>
<sequence>MARHRCHKCWLLWLTVILGSWIHLLNALEIVEEYVEEQEIIMQTTRQMALRLAAAPVRGRRQEIDGRPPSIPSWLDVRSPRPPRRHDENTMQRNIRWQHEQMQVLMSLHHSRMQARGWNPDQRTPDRLPAHFGRSASGSRPVPIQRIGTSTRPTPMAEEAEEPRVTIVRNRRPDNSSPGPRLPHKRRNAVTFTGSTDSLDLTRLRLSYERRHRKGYYRWKHHGKRSPTVKAHIPPPRPTISDPMEFRPAPSPVPQRRTLNERFNDLLRRHSAHENIRHKWHVRPKDDPVWIYNDGESEVTSIGERASLLTRTRSWIQSHMHRTYTWRLGSSGGGNEPLVRSLSTEQPRNNNANQSRLHSPSESVQVNLETGEVVVTCHNTGANEQQHVLTSNQLCSRNSMEVTDACDRETPRRALLGSSIALWLSGMWMRHYRKSS</sequence>
<organism evidence="2 3">
    <name type="scientific">Cynomolgus macaque cytomegalovirus strain Mauritius</name>
    <dbReference type="NCBI Taxonomy" id="1690255"/>
    <lineage>
        <taxon>Viruses</taxon>
        <taxon>Duplodnaviria</taxon>
        <taxon>Heunggongvirae</taxon>
        <taxon>Peploviricota</taxon>
        <taxon>Herviviricetes</taxon>
        <taxon>Herpesvirales</taxon>
        <taxon>Orthoherpesviridae</taxon>
        <taxon>Betaherpesvirinae</taxon>
        <taxon>Cytomegalovirus</taxon>
        <taxon>Cytomegalovirus macacinebeta3</taxon>
    </lineage>
</organism>
<feature type="compositionally biased region" description="Polar residues" evidence="1">
    <location>
        <begin position="341"/>
        <end position="363"/>
    </location>
</feature>
<feature type="region of interest" description="Disordered" evidence="1">
    <location>
        <begin position="131"/>
        <end position="162"/>
    </location>
</feature>
<accession>A0A0K1GZS9</accession>
<evidence type="ECO:0000313" key="3">
    <source>
        <dbReference type="Proteomes" id="UP000118435"/>
    </source>
</evidence>
<protein>
    <submittedName>
        <fullName evidence="2">Protein UL13</fullName>
    </submittedName>
</protein>
<feature type="region of interest" description="Disordered" evidence="1">
    <location>
        <begin position="222"/>
        <end position="256"/>
    </location>
</feature>
<proteinExistence type="predicted"/>
<reference evidence="2 3" key="1">
    <citation type="journal article" date="2016" name="BMC Genomics">
        <title>A novel strain of cynomolgus macaque cytomegalovirus: implications for host-virus co-evolution.</title>
        <authorList>
            <person name="Russell J.N."/>
            <person name="Marsh A.K."/>
            <person name="Willer D.O."/>
            <person name="Ambagala A.P."/>
            <person name="Dzamba M."/>
            <person name="Chan J.K."/>
            <person name="Pilon R."/>
            <person name="Fournier J."/>
            <person name="Brudno M."/>
            <person name="Antony J.M."/>
            <person name="Sandstrom P."/>
            <person name="Evans B.J."/>
            <person name="MacDonald K.S."/>
        </authorList>
    </citation>
    <scope>NUCLEOTIDE SEQUENCE [LARGE SCALE GENOMIC DNA]</scope>
    <source>
        <strain evidence="2">Mauritius</strain>
    </source>
</reference>
<dbReference type="Proteomes" id="UP000118435">
    <property type="component" value="Segment"/>
</dbReference>
<dbReference type="EMBL" id="KP796148">
    <property type="protein sequence ID" value="AKT72681.1"/>
    <property type="molecule type" value="Genomic_DNA"/>
</dbReference>
<evidence type="ECO:0000256" key="1">
    <source>
        <dbReference type="SAM" id="MobiDB-lite"/>
    </source>
</evidence>
<name>A0A0K1GZS9_9BETA</name>
<gene>
    <name evidence="2" type="primary">CyUL13</name>
</gene>